<gene>
    <name evidence="1" type="ORF">A1356_23075</name>
</gene>
<evidence type="ECO:0000313" key="1">
    <source>
        <dbReference type="EMBL" id="OAI29462.1"/>
    </source>
</evidence>
<protein>
    <submittedName>
        <fullName evidence="1">Uncharacterized protein</fullName>
    </submittedName>
</protein>
<dbReference type="EMBL" id="LUUL01000036">
    <property type="protein sequence ID" value="OAI29462.1"/>
    <property type="molecule type" value="Genomic_DNA"/>
</dbReference>
<dbReference type="AlphaFoldDB" id="A0AA91I708"/>
<proteinExistence type="predicted"/>
<reference evidence="1 2" key="1">
    <citation type="submission" date="2016-03" db="EMBL/GenBank/DDBJ databases">
        <authorList>
            <person name="Heylen K."/>
            <person name="De Vos P."/>
            <person name="Vekeman B."/>
        </authorList>
    </citation>
    <scope>NUCLEOTIDE SEQUENCE [LARGE SCALE GENOMIC DNA]</scope>
    <source>
        <strain evidence="1 2">R-49807</strain>
    </source>
</reference>
<comment type="caution">
    <text evidence="1">The sequence shown here is derived from an EMBL/GenBank/DDBJ whole genome shotgun (WGS) entry which is preliminary data.</text>
</comment>
<dbReference type="Proteomes" id="UP000077734">
    <property type="component" value="Unassembled WGS sequence"/>
</dbReference>
<sequence>MDIVDNAQEAFSRSKALVSTALVLLQHDGGTQFMNGVDGFTFDRLVYQLEAAAMLLDEYQALFLDAEKRMRSGRNTSEKGLASAA</sequence>
<keyword evidence="2" id="KW-1185">Reference proteome</keyword>
<name>A0AA91I708_9GAMM</name>
<organism evidence="1 2">
    <name type="scientific">Methylomonas koyamae</name>
    <dbReference type="NCBI Taxonomy" id="702114"/>
    <lineage>
        <taxon>Bacteria</taxon>
        <taxon>Pseudomonadati</taxon>
        <taxon>Pseudomonadota</taxon>
        <taxon>Gammaproteobacteria</taxon>
        <taxon>Methylococcales</taxon>
        <taxon>Methylococcaceae</taxon>
        <taxon>Methylomonas</taxon>
    </lineage>
</organism>
<evidence type="ECO:0000313" key="2">
    <source>
        <dbReference type="Proteomes" id="UP000077734"/>
    </source>
</evidence>
<accession>A0AA91I708</accession>